<sequence>MLVHMCMRSAATELYVPLRADGWVTGATSSHANARVCQSIVLLLREAAICLPLARRGRSAAKDRLSGVVERGMED</sequence>
<protein>
    <submittedName>
        <fullName evidence="1">Uncharacterized protein</fullName>
    </submittedName>
</protein>
<keyword evidence="2" id="KW-1185">Reference proteome</keyword>
<evidence type="ECO:0000313" key="2">
    <source>
        <dbReference type="Proteomes" id="UP001488805"/>
    </source>
</evidence>
<comment type="caution">
    <text evidence="1">The sequence shown here is derived from an EMBL/GenBank/DDBJ whole genome shotgun (WGS) entry which is preliminary data.</text>
</comment>
<reference evidence="1 2" key="1">
    <citation type="journal article" date="2024" name="Genome Biol. Evol.">
        <title>Chromosome-level genome assembly of the viviparous eelpout Zoarces viviparus.</title>
        <authorList>
            <person name="Fuhrmann N."/>
            <person name="Brasseur M.V."/>
            <person name="Bakowski C.E."/>
            <person name="Podsiadlowski L."/>
            <person name="Prost S."/>
            <person name="Krehenwinkel H."/>
            <person name="Mayer C."/>
        </authorList>
    </citation>
    <scope>NUCLEOTIDE SEQUENCE [LARGE SCALE GENOMIC DNA]</scope>
    <source>
        <strain evidence="1">NO-MEL_2022_Ind0_liver</strain>
    </source>
</reference>
<evidence type="ECO:0000313" key="1">
    <source>
        <dbReference type="EMBL" id="KAK9536426.1"/>
    </source>
</evidence>
<organism evidence="1 2">
    <name type="scientific">Zoarces viviparus</name>
    <name type="common">Viviparous eelpout</name>
    <name type="synonym">Blennius viviparus</name>
    <dbReference type="NCBI Taxonomy" id="48416"/>
    <lineage>
        <taxon>Eukaryota</taxon>
        <taxon>Metazoa</taxon>
        <taxon>Chordata</taxon>
        <taxon>Craniata</taxon>
        <taxon>Vertebrata</taxon>
        <taxon>Euteleostomi</taxon>
        <taxon>Actinopterygii</taxon>
        <taxon>Neopterygii</taxon>
        <taxon>Teleostei</taxon>
        <taxon>Neoteleostei</taxon>
        <taxon>Acanthomorphata</taxon>
        <taxon>Eupercaria</taxon>
        <taxon>Perciformes</taxon>
        <taxon>Cottioidei</taxon>
        <taxon>Zoarcales</taxon>
        <taxon>Zoarcidae</taxon>
        <taxon>Zoarcinae</taxon>
        <taxon>Zoarces</taxon>
    </lineage>
</organism>
<gene>
    <name evidence="1" type="ORF">VZT92_006204</name>
</gene>
<dbReference type="EMBL" id="JBCEZU010000045">
    <property type="protein sequence ID" value="KAK9536426.1"/>
    <property type="molecule type" value="Genomic_DNA"/>
</dbReference>
<name>A0AAW1FQK3_ZOAVI</name>
<accession>A0AAW1FQK3</accession>
<dbReference type="AlphaFoldDB" id="A0AAW1FQK3"/>
<proteinExistence type="predicted"/>
<dbReference type="Proteomes" id="UP001488805">
    <property type="component" value="Unassembled WGS sequence"/>
</dbReference>